<sequence>MSKNPTTEPCTLQAVPQPQPLTGLTGAPAAVYTELAALTAPATTAELALATGLGRSTVGNAVALLEKHGLAQRTPGGHEGARRVPDRWQIAPADGHRVSPEPHQAAEEPSATGDDPSEPTTMQATSTTDTEPEAAAQPAAAPEDAPDAEVTESEACSLDTNEPPVPHISLEAKQRLAPGALRQMVIDYLEANPEEAFTATRIGRVLGKSSGAVANALTKIASEGGAEQVTECPRTYRWVKSQTI</sequence>
<keyword evidence="3" id="KW-1185">Reference proteome</keyword>
<evidence type="ECO:0008006" key="4">
    <source>
        <dbReference type="Google" id="ProtNLM"/>
    </source>
</evidence>
<dbReference type="Proteomes" id="UP000642284">
    <property type="component" value="Unassembled WGS sequence"/>
</dbReference>
<dbReference type="InterPro" id="IPR036388">
    <property type="entry name" value="WH-like_DNA-bd_sf"/>
</dbReference>
<comment type="caution">
    <text evidence="2">The sequence shown here is derived from an EMBL/GenBank/DDBJ whole genome shotgun (WGS) entry which is preliminary data.</text>
</comment>
<dbReference type="InterPro" id="IPR036390">
    <property type="entry name" value="WH_DNA-bd_sf"/>
</dbReference>
<organism evidence="2 3">
    <name type="scientific">Streptomyces polyasparticus</name>
    <dbReference type="NCBI Taxonomy" id="2767826"/>
    <lineage>
        <taxon>Bacteria</taxon>
        <taxon>Bacillati</taxon>
        <taxon>Actinomycetota</taxon>
        <taxon>Actinomycetes</taxon>
        <taxon>Kitasatosporales</taxon>
        <taxon>Streptomycetaceae</taxon>
        <taxon>Streptomyces</taxon>
    </lineage>
</organism>
<name>A0ABR7SU15_9ACTN</name>
<protein>
    <recommendedName>
        <fullName evidence="4">HTH marR-type domain-containing protein</fullName>
    </recommendedName>
</protein>
<reference evidence="2 3" key="1">
    <citation type="submission" date="2020-08" db="EMBL/GenBank/DDBJ databases">
        <title>Genemic of Streptomyces polyaspartic.</title>
        <authorList>
            <person name="Liu W."/>
        </authorList>
    </citation>
    <scope>NUCLEOTIDE SEQUENCE [LARGE SCALE GENOMIC DNA]</scope>
    <source>
        <strain evidence="2 3">TRM66268-LWL</strain>
    </source>
</reference>
<accession>A0ABR7SU15</accession>
<evidence type="ECO:0000313" key="2">
    <source>
        <dbReference type="EMBL" id="MBC9718031.1"/>
    </source>
</evidence>
<gene>
    <name evidence="2" type="ORF">H9Y04_36410</name>
</gene>
<dbReference type="Gene3D" id="1.10.10.10">
    <property type="entry name" value="Winged helix-like DNA-binding domain superfamily/Winged helix DNA-binding domain"/>
    <property type="match status" value="1"/>
</dbReference>
<dbReference type="RefSeq" id="WP_187818471.1">
    <property type="nucleotide sequence ID" value="NZ_JACTVJ010000023.1"/>
</dbReference>
<feature type="compositionally biased region" description="Basic and acidic residues" evidence="1">
    <location>
        <begin position="94"/>
        <end position="106"/>
    </location>
</feature>
<evidence type="ECO:0000313" key="3">
    <source>
        <dbReference type="Proteomes" id="UP000642284"/>
    </source>
</evidence>
<proteinExistence type="predicted"/>
<dbReference type="SUPFAM" id="SSF46785">
    <property type="entry name" value="Winged helix' DNA-binding domain"/>
    <property type="match status" value="1"/>
</dbReference>
<feature type="compositionally biased region" description="Low complexity" evidence="1">
    <location>
        <begin position="127"/>
        <end position="143"/>
    </location>
</feature>
<dbReference type="EMBL" id="JACTVJ010000023">
    <property type="protein sequence ID" value="MBC9718031.1"/>
    <property type="molecule type" value="Genomic_DNA"/>
</dbReference>
<feature type="region of interest" description="Disordered" evidence="1">
    <location>
        <begin position="93"/>
        <end position="165"/>
    </location>
</feature>
<evidence type="ECO:0000256" key="1">
    <source>
        <dbReference type="SAM" id="MobiDB-lite"/>
    </source>
</evidence>